<dbReference type="SUPFAM" id="SSF53300">
    <property type="entry name" value="vWA-like"/>
    <property type="match status" value="1"/>
</dbReference>
<reference evidence="2" key="1">
    <citation type="submission" date="2018-06" db="EMBL/GenBank/DDBJ databases">
        <authorList>
            <person name="Zhirakovskaya E."/>
        </authorList>
    </citation>
    <scope>NUCLEOTIDE SEQUENCE</scope>
</reference>
<dbReference type="Pfam" id="PF00092">
    <property type="entry name" value="VWA"/>
    <property type="match status" value="1"/>
</dbReference>
<dbReference type="PROSITE" id="PS50234">
    <property type="entry name" value="VWFA"/>
    <property type="match status" value="1"/>
</dbReference>
<dbReference type="Pfam" id="PF12450">
    <property type="entry name" value="vWF_A"/>
    <property type="match status" value="1"/>
</dbReference>
<evidence type="ECO:0000313" key="2">
    <source>
        <dbReference type="EMBL" id="VAW37548.1"/>
    </source>
</evidence>
<dbReference type="Pfam" id="PF12034">
    <property type="entry name" value="YfbK_C"/>
    <property type="match status" value="1"/>
</dbReference>
<sequence length="594" mass="65475">MHNIYKKTALVLAIASITACSQYKQETNTNTQDNDNKHEVELVELEELDKVIVTSSHISSRISSQKTLPKKAKLPRTRLPTLGTNQPEVKSNLVGHSRGAAESLAYYPTTQPISIPTTNTENYNHFKDNQVKLVQNDPVSTFSIDVDTGAYSNVRRMLNQGIVPPHNAIRVEEFINYFNYDYPSPNTTEQPFSITTELAPSPWNQDTKLLHIGIQGYEVDNTQRPATNLVFLVDVSGSMNSPNKLGLLKSSFKLLTKNLTKNDKVAIVVYAGAAGTVLDSTAGDKKSKILQALNKLNAGGSTNGSAGINLAYQIAEENFIKDGVNRVIIATDGDFNVGTTNFEQLKELAEQKRETGVSLTTLGFGSGNYNDALMEQLADAGNGNYAYIDTLKEANKVLVEEMSSTLMTIAKDVKIQIEFNPLIVSQYRLIGYENRILNNEDFNNDKIDAGEIGAGHTVTALYEIVLNGDQGWIEPLKYQSTDESKPYSNELATLKVRYKQPDSNTSKLIVNTINNKHIISDIANTSNNFKLSAAVAGFGQLLRGGKMTQNFSYDDIKNLAKQTIKDDDFGYRGEFLQLVSLAKSLTNVQANNVE</sequence>
<dbReference type="SMART" id="SM00327">
    <property type="entry name" value="VWA"/>
    <property type="match status" value="1"/>
</dbReference>
<dbReference type="InterPro" id="IPR002035">
    <property type="entry name" value="VWF_A"/>
</dbReference>
<dbReference type="EMBL" id="UOEW01000172">
    <property type="protein sequence ID" value="VAW37548.1"/>
    <property type="molecule type" value="Genomic_DNA"/>
</dbReference>
<gene>
    <name evidence="2" type="ORF">MNBD_GAMMA01-1476</name>
</gene>
<protein>
    <submittedName>
        <fullName evidence="2">von Willebrand factor, vWF type A domain protein STM2315</fullName>
    </submittedName>
</protein>
<dbReference type="PANTHER" id="PTHR10579:SF43">
    <property type="entry name" value="ZINC FINGER (C3HC4-TYPE RING FINGER) FAMILY PROTEIN"/>
    <property type="match status" value="1"/>
</dbReference>
<dbReference type="InterPro" id="IPR022156">
    <property type="entry name" value="Uncharacterised_YfbK_N"/>
</dbReference>
<name>A0A3B0V218_9ZZZZ</name>
<dbReference type="AlphaFoldDB" id="A0A3B0V218"/>
<organism evidence="2">
    <name type="scientific">hydrothermal vent metagenome</name>
    <dbReference type="NCBI Taxonomy" id="652676"/>
    <lineage>
        <taxon>unclassified sequences</taxon>
        <taxon>metagenomes</taxon>
        <taxon>ecological metagenomes</taxon>
    </lineage>
</organism>
<dbReference type="InterPro" id="IPR051266">
    <property type="entry name" value="CLCR"/>
</dbReference>
<dbReference type="PANTHER" id="PTHR10579">
    <property type="entry name" value="CALCIUM-ACTIVATED CHLORIDE CHANNEL REGULATOR"/>
    <property type="match status" value="1"/>
</dbReference>
<proteinExistence type="predicted"/>
<dbReference type="Gene3D" id="3.40.50.410">
    <property type="entry name" value="von Willebrand factor, type A domain"/>
    <property type="match status" value="1"/>
</dbReference>
<dbReference type="CDD" id="cd01465">
    <property type="entry name" value="vWA_subgroup"/>
    <property type="match status" value="1"/>
</dbReference>
<accession>A0A3B0V218</accession>
<evidence type="ECO:0000259" key="1">
    <source>
        <dbReference type="PROSITE" id="PS50234"/>
    </source>
</evidence>
<dbReference type="InterPro" id="IPR036465">
    <property type="entry name" value="vWFA_dom_sf"/>
</dbReference>
<dbReference type="InterPro" id="IPR021908">
    <property type="entry name" value="YfbK_C"/>
</dbReference>
<feature type="domain" description="VWFA" evidence="1">
    <location>
        <begin position="228"/>
        <end position="406"/>
    </location>
</feature>
<dbReference type="PROSITE" id="PS51257">
    <property type="entry name" value="PROKAR_LIPOPROTEIN"/>
    <property type="match status" value="1"/>
</dbReference>